<evidence type="ECO:0000313" key="2">
    <source>
        <dbReference type="EMBL" id="KAG0116398.1"/>
    </source>
</evidence>
<dbReference type="OrthoDB" id="10684031at2759"/>
<dbReference type="AlphaFoldDB" id="A0A835NIJ2"/>
<evidence type="ECO:0000313" key="3">
    <source>
        <dbReference type="EMBL" id="KAI1232710.1"/>
    </source>
</evidence>
<proteinExistence type="predicted"/>
<feature type="compositionally biased region" description="Polar residues" evidence="1">
    <location>
        <begin position="1"/>
        <end position="15"/>
    </location>
</feature>
<sequence>MSPFHDSQISSLTAQGSGGVSEALSCPSPCSCFNLLSPPGHDINGALEPSNIDTSILEEYISKEDSPEM</sequence>
<evidence type="ECO:0000313" key="4">
    <source>
        <dbReference type="Proteomes" id="UP000618051"/>
    </source>
</evidence>
<dbReference type="EMBL" id="JADDUC010000176">
    <property type="protein sequence ID" value="KAG0116398.1"/>
    <property type="molecule type" value="Genomic_DNA"/>
</dbReference>
<name>A0A835NIJ2_9PASS</name>
<reference evidence="3" key="3">
    <citation type="submission" date="2022-01" db="EMBL/GenBank/DDBJ databases">
        <authorList>
            <person name="Rubenstein D.R."/>
        </authorList>
    </citation>
    <scope>NUCLEOTIDE SEQUENCE</scope>
    <source>
        <strain evidence="3">SS15</strain>
        <tissue evidence="3">Liver</tissue>
    </source>
</reference>
<reference evidence="2" key="1">
    <citation type="submission" date="2020-10" db="EMBL/GenBank/DDBJ databases">
        <title>Feather gene expression reveals the developmental basis of iridescence in African starlings.</title>
        <authorList>
            <person name="Rubenstein D.R."/>
        </authorList>
    </citation>
    <scope>NUCLEOTIDE SEQUENCE</scope>
    <source>
        <strain evidence="2">SS15</strain>
        <tissue evidence="2">Liver</tissue>
    </source>
</reference>
<protein>
    <submittedName>
        <fullName evidence="2">Uncharacterized protein</fullName>
    </submittedName>
</protein>
<gene>
    <name evidence="3" type="ORF">IHE44_0006547</name>
    <name evidence="2" type="ORF">IHE44_004183</name>
</gene>
<keyword evidence="4" id="KW-1185">Reference proteome</keyword>
<organism evidence="2">
    <name type="scientific">Lamprotornis superbus</name>
    <dbReference type="NCBI Taxonomy" id="245042"/>
    <lineage>
        <taxon>Eukaryota</taxon>
        <taxon>Metazoa</taxon>
        <taxon>Chordata</taxon>
        <taxon>Craniata</taxon>
        <taxon>Vertebrata</taxon>
        <taxon>Euteleostomi</taxon>
        <taxon>Archelosauria</taxon>
        <taxon>Archosauria</taxon>
        <taxon>Dinosauria</taxon>
        <taxon>Saurischia</taxon>
        <taxon>Theropoda</taxon>
        <taxon>Coelurosauria</taxon>
        <taxon>Aves</taxon>
        <taxon>Neognathae</taxon>
        <taxon>Neoaves</taxon>
        <taxon>Telluraves</taxon>
        <taxon>Australaves</taxon>
        <taxon>Passeriformes</taxon>
        <taxon>Sturnidae</taxon>
        <taxon>Lamprotornis</taxon>
    </lineage>
</organism>
<comment type="caution">
    <text evidence="2">The sequence shown here is derived from an EMBL/GenBank/DDBJ whole genome shotgun (WGS) entry which is preliminary data.</text>
</comment>
<reference evidence="3 4" key="2">
    <citation type="journal article" date="2021" name="J. Hered.">
        <title>Feather Gene Expression Elucidates the Developmental Basis of Plumage Iridescence in African Starlings.</title>
        <authorList>
            <person name="Rubenstein D.R."/>
            <person name="Corvelo A."/>
            <person name="MacManes M.D."/>
            <person name="Maia R."/>
            <person name="Narzisi G."/>
            <person name="Rousaki A."/>
            <person name="Vandenabeele P."/>
            <person name="Shawkey M.D."/>
            <person name="Solomon J."/>
        </authorList>
    </citation>
    <scope>NUCLEOTIDE SEQUENCE [LARGE SCALE GENOMIC DNA]</scope>
    <source>
        <strain evidence="3">SS15</strain>
    </source>
</reference>
<feature type="region of interest" description="Disordered" evidence="1">
    <location>
        <begin position="1"/>
        <end position="25"/>
    </location>
</feature>
<dbReference type="Proteomes" id="UP000618051">
    <property type="component" value="Unassembled WGS sequence"/>
</dbReference>
<evidence type="ECO:0000256" key="1">
    <source>
        <dbReference type="SAM" id="MobiDB-lite"/>
    </source>
</evidence>
<accession>A0A835NIJ2</accession>
<dbReference type="EMBL" id="JADDUC020000021">
    <property type="protein sequence ID" value="KAI1232710.1"/>
    <property type="molecule type" value="Genomic_DNA"/>
</dbReference>